<dbReference type="PANTHER" id="PTHR43540">
    <property type="entry name" value="PEROXYUREIDOACRYLATE/UREIDOACRYLATE AMIDOHYDROLASE-RELATED"/>
    <property type="match status" value="1"/>
</dbReference>
<protein>
    <submittedName>
        <fullName evidence="4">Isochorismatase hydrolase</fullName>
    </submittedName>
</protein>
<dbReference type="Proteomes" id="UP000198604">
    <property type="component" value="Unassembled WGS sequence"/>
</dbReference>
<gene>
    <name evidence="4" type="ORF">BN1356_00416</name>
</gene>
<dbReference type="SUPFAM" id="SSF52499">
    <property type="entry name" value="Isochorismatase-like hydrolases"/>
    <property type="match status" value="1"/>
</dbReference>
<dbReference type="InterPro" id="IPR036380">
    <property type="entry name" value="Isochorismatase-like_sf"/>
</dbReference>
<dbReference type="AlphaFoldDB" id="A0A0E4CS17"/>
<accession>A0A0E4CS17</accession>
<dbReference type="InterPro" id="IPR050272">
    <property type="entry name" value="Isochorismatase-like_hydrls"/>
</dbReference>
<dbReference type="InterPro" id="IPR000868">
    <property type="entry name" value="Isochorismatase-like_dom"/>
</dbReference>
<feature type="domain" description="Isochorismatase-like" evidence="3">
    <location>
        <begin position="4"/>
        <end position="175"/>
    </location>
</feature>
<dbReference type="EMBL" id="CTEN01000001">
    <property type="protein sequence ID" value="CQR24048.1"/>
    <property type="molecule type" value="Genomic_DNA"/>
</dbReference>
<dbReference type="RefSeq" id="WP_093649760.1">
    <property type="nucleotide sequence ID" value="NZ_CTEN01000001.1"/>
</dbReference>
<keyword evidence="5" id="KW-1185">Reference proteome</keyword>
<dbReference type="Gene3D" id="3.40.50.850">
    <property type="entry name" value="Isochorismatase-like"/>
    <property type="match status" value="1"/>
</dbReference>
<keyword evidence="2 4" id="KW-0378">Hydrolase</keyword>
<evidence type="ECO:0000259" key="3">
    <source>
        <dbReference type="Pfam" id="PF00857"/>
    </source>
</evidence>
<evidence type="ECO:0000313" key="5">
    <source>
        <dbReference type="Proteomes" id="UP000198604"/>
    </source>
</evidence>
<evidence type="ECO:0000256" key="2">
    <source>
        <dbReference type="ARBA" id="ARBA00022801"/>
    </source>
</evidence>
<dbReference type="CDD" id="cd01014">
    <property type="entry name" value="nicotinamidase_related"/>
    <property type="match status" value="1"/>
</dbReference>
<dbReference type="PANTHER" id="PTHR43540:SF1">
    <property type="entry name" value="ISOCHORISMATASE HYDROLASE"/>
    <property type="match status" value="1"/>
</dbReference>
<dbReference type="Pfam" id="PF00857">
    <property type="entry name" value="Isochorismatase"/>
    <property type="match status" value="1"/>
</dbReference>
<proteinExistence type="inferred from homology"/>
<sequence>MKKALLLIDMQKGFLGSQWPERNNPQAEEKMLTVLEHFRESGEEVIHICHKSRLAEDSFYKESDRAFMEGFEPLDGEVIFEKTVNSAFIGTDLESYLQKQGISDLVILGLTLPHCVSTTTRMAANLGFTVVLLSDATASFALPDLWGQTIDPELLHQINLASLDGEFAQVMTVEQYLNS</sequence>
<organism evidence="4 5">
    <name type="scientific">Streptococcus varani</name>
    <dbReference type="NCBI Taxonomy" id="1608583"/>
    <lineage>
        <taxon>Bacteria</taxon>
        <taxon>Bacillati</taxon>
        <taxon>Bacillota</taxon>
        <taxon>Bacilli</taxon>
        <taxon>Lactobacillales</taxon>
        <taxon>Streptococcaceae</taxon>
        <taxon>Streptococcus</taxon>
    </lineage>
</organism>
<evidence type="ECO:0000313" key="4">
    <source>
        <dbReference type="EMBL" id="CQR24048.1"/>
    </source>
</evidence>
<evidence type="ECO:0000256" key="1">
    <source>
        <dbReference type="ARBA" id="ARBA00006336"/>
    </source>
</evidence>
<dbReference type="OrthoDB" id="257098at2"/>
<name>A0A0E4CS17_9STRE</name>
<reference evidence="5" key="1">
    <citation type="submission" date="2015-03" db="EMBL/GenBank/DDBJ databases">
        <authorList>
            <person name="Urmite Genomes"/>
        </authorList>
    </citation>
    <scope>NUCLEOTIDE SEQUENCE [LARGE SCALE GENOMIC DNA]</scope>
    <source>
        <strain evidence="5">FF10</strain>
    </source>
</reference>
<comment type="similarity">
    <text evidence="1">Belongs to the isochorismatase family.</text>
</comment>
<dbReference type="GO" id="GO:0016787">
    <property type="term" value="F:hydrolase activity"/>
    <property type="evidence" value="ECO:0007669"/>
    <property type="project" value="UniProtKB-KW"/>
</dbReference>
<dbReference type="STRING" id="1608583.BN1356_00416"/>